<dbReference type="PANTHER" id="PTHR47794:SF1">
    <property type="entry name" value="VACUOLAR PROTEIN SORTING-ASSOCIATED PROTEIN 27"/>
    <property type="match status" value="1"/>
</dbReference>
<dbReference type="InterPro" id="IPR013083">
    <property type="entry name" value="Znf_RING/FYVE/PHD"/>
</dbReference>
<keyword evidence="1" id="KW-0479">Metal-binding</keyword>
<evidence type="ECO:0000313" key="7">
    <source>
        <dbReference type="EMBL" id="OMJ92520.1"/>
    </source>
</evidence>
<evidence type="ECO:0000256" key="5">
    <source>
        <dbReference type="SAM" id="MobiDB-lite"/>
    </source>
</evidence>
<keyword evidence="3" id="KW-0862">Zinc</keyword>
<feature type="domain" description="FYVE-type" evidence="6">
    <location>
        <begin position="45"/>
        <end position="103"/>
    </location>
</feature>
<evidence type="ECO:0000256" key="3">
    <source>
        <dbReference type="ARBA" id="ARBA00022833"/>
    </source>
</evidence>
<dbReference type="Proteomes" id="UP000187209">
    <property type="component" value="Unassembled WGS sequence"/>
</dbReference>
<feature type="region of interest" description="Disordered" evidence="5">
    <location>
        <begin position="200"/>
        <end position="219"/>
    </location>
</feature>
<sequence length="272" mass="31938">MSFNKPLRSMSNFKDSVSSAGSFGSFNSSTSSFSRLGSLANDDDFKEHKQCYICNRKFTITMRRHHCRDCKESVCDEHSVIRYMREGKSKKLRICDNCDKKHIKLELQENMLNEITALKAQIDKASELNERLYREKYERTARKNNLEMKIVTTEQEAKRKEEDLENRLKEEIDSNAKAKARIADYMKRIEEMKETEQEITSKLTEETQKSIKLKSEKEAKEAEKLRLEEQESKLQSNIKDLFQIDDLKKLACEDCNRKLALLEKPRMSLVLK</sequence>
<reference evidence="7 8" key="1">
    <citation type="submission" date="2016-11" db="EMBL/GenBank/DDBJ databases">
        <title>The macronuclear genome of Stentor coeruleus: a giant cell with tiny introns.</title>
        <authorList>
            <person name="Slabodnick M."/>
            <person name="Ruby J.G."/>
            <person name="Reiff S.B."/>
            <person name="Swart E.C."/>
            <person name="Gosai S."/>
            <person name="Prabakaran S."/>
            <person name="Witkowska E."/>
            <person name="Larue G.E."/>
            <person name="Fisher S."/>
            <person name="Freeman R.M."/>
            <person name="Gunawardena J."/>
            <person name="Chu W."/>
            <person name="Stover N.A."/>
            <person name="Gregory B.D."/>
            <person name="Nowacki M."/>
            <person name="Derisi J."/>
            <person name="Roy S.W."/>
            <person name="Marshall W.F."/>
            <person name="Sood P."/>
        </authorList>
    </citation>
    <scope>NUCLEOTIDE SEQUENCE [LARGE SCALE GENOMIC DNA]</scope>
    <source>
        <strain evidence="7">WM001</strain>
    </source>
</reference>
<keyword evidence="2 4" id="KW-0863">Zinc-finger</keyword>
<dbReference type="GO" id="GO:0043130">
    <property type="term" value="F:ubiquitin binding"/>
    <property type="evidence" value="ECO:0007669"/>
    <property type="project" value="TreeGrafter"/>
</dbReference>
<gene>
    <name evidence="7" type="ORF">SteCoe_4649</name>
</gene>
<keyword evidence="8" id="KW-1185">Reference proteome</keyword>
<dbReference type="GO" id="GO:0006623">
    <property type="term" value="P:protein targeting to vacuole"/>
    <property type="evidence" value="ECO:0007669"/>
    <property type="project" value="TreeGrafter"/>
</dbReference>
<dbReference type="OrthoDB" id="79871at2759"/>
<dbReference type="GO" id="GO:0032266">
    <property type="term" value="F:phosphatidylinositol-3-phosphate binding"/>
    <property type="evidence" value="ECO:0007669"/>
    <property type="project" value="TreeGrafter"/>
</dbReference>
<dbReference type="GO" id="GO:0033565">
    <property type="term" value="C:ESCRT-0 complex"/>
    <property type="evidence" value="ECO:0007669"/>
    <property type="project" value="TreeGrafter"/>
</dbReference>
<evidence type="ECO:0000313" key="8">
    <source>
        <dbReference type="Proteomes" id="UP000187209"/>
    </source>
</evidence>
<dbReference type="Gene3D" id="3.30.40.10">
    <property type="entry name" value="Zinc/RING finger domain, C3HC4 (zinc finger)"/>
    <property type="match status" value="1"/>
</dbReference>
<evidence type="ECO:0000256" key="1">
    <source>
        <dbReference type="ARBA" id="ARBA00022723"/>
    </source>
</evidence>
<proteinExistence type="predicted"/>
<evidence type="ECO:0000256" key="4">
    <source>
        <dbReference type="PROSITE-ProRule" id="PRU00091"/>
    </source>
</evidence>
<evidence type="ECO:0000256" key="2">
    <source>
        <dbReference type="ARBA" id="ARBA00022771"/>
    </source>
</evidence>
<evidence type="ECO:0000259" key="6">
    <source>
        <dbReference type="PROSITE" id="PS50178"/>
    </source>
</evidence>
<accession>A0A1R2CU73</accession>
<dbReference type="EMBL" id="MPUH01000059">
    <property type="protein sequence ID" value="OMJ92520.1"/>
    <property type="molecule type" value="Genomic_DNA"/>
</dbReference>
<dbReference type="InterPro" id="IPR017455">
    <property type="entry name" value="Znf_FYVE-rel"/>
</dbReference>
<comment type="caution">
    <text evidence="7">The sequence shown here is derived from an EMBL/GenBank/DDBJ whole genome shotgun (WGS) entry which is preliminary data.</text>
</comment>
<dbReference type="InterPro" id="IPR000306">
    <property type="entry name" value="Znf_FYVE"/>
</dbReference>
<protein>
    <recommendedName>
        <fullName evidence="6">FYVE-type domain-containing protein</fullName>
    </recommendedName>
</protein>
<dbReference type="SMART" id="SM00064">
    <property type="entry name" value="FYVE"/>
    <property type="match status" value="1"/>
</dbReference>
<name>A0A1R2CU73_9CILI</name>
<dbReference type="Pfam" id="PF01363">
    <property type="entry name" value="FYVE"/>
    <property type="match status" value="1"/>
</dbReference>
<dbReference type="AlphaFoldDB" id="A0A1R2CU73"/>
<dbReference type="InterPro" id="IPR011011">
    <property type="entry name" value="Znf_FYVE_PHD"/>
</dbReference>
<dbReference type="SUPFAM" id="SSF57903">
    <property type="entry name" value="FYVE/PHD zinc finger"/>
    <property type="match status" value="1"/>
</dbReference>
<feature type="compositionally biased region" description="Basic and acidic residues" evidence="5">
    <location>
        <begin position="203"/>
        <end position="219"/>
    </location>
</feature>
<dbReference type="PROSITE" id="PS50178">
    <property type="entry name" value="ZF_FYVE"/>
    <property type="match status" value="1"/>
</dbReference>
<dbReference type="GO" id="GO:0043328">
    <property type="term" value="P:protein transport to vacuole involved in ubiquitin-dependent protein catabolic process via the multivesicular body sorting pathway"/>
    <property type="evidence" value="ECO:0007669"/>
    <property type="project" value="TreeGrafter"/>
</dbReference>
<organism evidence="7 8">
    <name type="scientific">Stentor coeruleus</name>
    <dbReference type="NCBI Taxonomy" id="5963"/>
    <lineage>
        <taxon>Eukaryota</taxon>
        <taxon>Sar</taxon>
        <taxon>Alveolata</taxon>
        <taxon>Ciliophora</taxon>
        <taxon>Postciliodesmatophora</taxon>
        <taxon>Heterotrichea</taxon>
        <taxon>Heterotrichida</taxon>
        <taxon>Stentoridae</taxon>
        <taxon>Stentor</taxon>
    </lineage>
</organism>
<dbReference type="GO" id="GO:0008270">
    <property type="term" value="F:zinc ion binding"/>
    <property type="evidence" value="ECO:0007669"/>
    <property type="project" value="UniProtKB-KW"/>
</dbReference>
<dbReference type="PANTHER" id="PTHR47794">
    <property type="entry name" value="VACUOLAR PROTEIN SORTING-ASSOCIATED PROTEIN 27"/>
    <property type="match status" value="1"/>
</dbReference>